<dbReference type="Gene3D" id="2.60.40.10">
    <property type="entry name" value="Immunoglobulins"/>
    <property type="match status" value="1"/>
</dbReference>
<dbReference type="EMBL" id="CP048914">
    <property type="protein sequence ID" value="QMS86037.1"/>
    <property type="molecule type" value="Genomic_DNA"/>
</dbReference>
<evidence type="ECO:0000313" key="5">
    <source>
        <dbReference type="Proteomes" id="UP000514720"/>
    </source>
</evidence>
<dbReference type="SMART" id="SM00642">
    <property type="entry name" value="Aamy"/>
    <property type="match status" value="1"/>
</dbReference>
<evidence type="ECO:0000259" key="3">
    <source>
        <dbReference type="SMART" id="SM00642"/>
    </source>
</evidence>
<gene>
    <name evidence="4" type="ORF">G4Z02_07955</name>
</gene>
<dbReference type="CDD" id="cd02857">
    <property type="entry name" value="E_set_CDase_PDE_N"/>
    <property type="match status" value="1"/>
</dbReference>
<dbReference type="InterPro" id="IPR045857">
    <property type="entry name" value="O16G_dom_2"/>
</dbReference>
<dbReference type="SUPFAM" id="SSF51445">
    <property type="entry name" value="(Trans)glycosidases"/>
    <property type="match status" value="1"/>
</dbReference>
<dbReference type="CDD" id="cd11338">
    <property type="entry name" value="AmyAc_CMD"/>
    <property type="match status" value="1"/>
</dbReference>
<dbReference type="InterPro" id="IPR013780">
    <property type="entry name" value="Glyco_hydro_b"/>
</dbReference>
<keyword evidence="2 4" id="KW-0326">Glycosidase</keyword>
<dbReference type="Gene3D" id="2.60.40.1180">
    <property type="entry name" value="Golgi alpha-mannosidase II"/>
    <property type="match status" value="1"/>
</dbReference>
<dbReference type="KEGG" id="xcl:G4Z02_07955"/>
<keyword evidence="1" id="KW-0378">Hydrolase</keyword>
<dbReference type="InterPro" id="IPR013783">
    <property type="entry name" value="Ig-like_fold"/>
</dbReference>
<feature type="domain" description="Glycosyl hydrolase family 13 catalytic" evidence="3">
    <location>
        <begin position="134"/>
        <end position="519"/>
    </location>
</feature>
<dbReference type="GO" id="GO:0005975">
    <property type="term" value="P:carbohydrate metabolic process"/>
    <property type="evidence" value="ECO:0007669"/>
    <property type="project" value="InterPro"/>
</dbReference>
<organism evidence="4 5">
    <name type="scientific">Candidatus Xianfuyuplasma coldseepsis</name>
    <dbReference type="NCBI Taxonomy" id="2782163"/>
    <lineage>
        <taxon>Bacteria</taxon>
        <taxon>Bacillati</taxon>
        <taxon>Mycoplasmatota</taxon>
        <taxon>Mollicutes</taxon>
        <taxon>Candidatus Izemoplasmatales</taxon>
        <taxon>Candidatus Izemoplasmataceae</taxon>
        <taxon>Candidatus Xianfuyuplasma</taxon>
    </lineage>
</organism>
<dbReference type="InterPro" id="IPR004185">
    <property type="entry name" value="Glyco_hydro_13_lg-like_dom"/>
</dbReference>
<dbReference type="Proteomes" id="UP000514720">
    <property type="component" value="Chromosome"/>
</dbReference>
<evidence type="ECO:0000256" key="2">
    <source>
        <dbReference type="ARBA" id="ARBA00023295"/>
    </source>
</evidence>
<dbReference type="PANTHER" id="PTHR10357:SF210">
    <property type="entry name" value="MALTODEXTRIN GLUCOSIDASE"/>
    <property type="match status" value="1"/>
</dbReference>
<evidence type="ECO:0000256" key="1">
    <source>
        <dbReference type="ARBA" id="ARBA00022801"/>
    </source>
</evidence>
<keyword evidence="5" id="KW-1185">Reference proteome</keyword>
<dbReference type="InterPro" id="IPR017853">
    <property type="entry name" value="GH"/>
</dbReference>
<dbReference type="AlphaFoldDB" id="A0A7L7KTJ3"/>
<dbReference type="PANTHER" id="PTHR10357">
    <property type="entry name" value="ALPHA-AMYLASE FAMILY MEMBER"/>
    <property type="match status" value="1"/>
</dbReference>
<sequence>MYDKDTVHLRLIVQKNHIQSVRVLFGDPFHWGPSDTTPETWEWKQDSTADSYMTKEYETQDFEHYIYEATPSTKRMRYAFLIDERYLYGSRETIDVIEHPDKLTHHFNYFNYPFLNEEDMFSPPAWVQDQVWYAIFPERFANGDPSINLPGTLAWGSVTNYHNRQLFGGDLQGIIDHLDYIQDIGFTGIYMTPIFPSDSTHKYDVNDYFDIDPAFGDKETFKRLVEEAHKRDMKVMLDAVYNHCGFRHPYFQDVIKHGKQSKYYDCFYIIDSDKPVINFDIDAHGKIIRESAKPLFEDKTLLNYRTFAFTPYMPKMNTNHPLMKDYLLKAAAYWITEFDIDGWRLDVSNEVSHAFWRDFRHTVKTSKREAYIVGENWENSTPWLQGDQYDGVMNYELLFPIWDYFGTNIDHNQSTSTEFKYKVNQVLTNYPKNVLPSLYNLVDSHDTTRILEICSNNIELVKLPYLFLFSFPGAPSVYYGGEIGLSGKHDPDNRRCMPWDPTEHNPDLLRHIKRLIYLRKHVPALKSVAFRWIETNDVEEYLIYQKDDVYFILSKRFKELTITLPKAMQAGEYTDLYTDQTVILSTTLLIPSYGFFILQKK</sequence>
<dbReference type="Gene3D" id="3.90.400.10">
    <property type="entry name" value="Oligo-1,6-glucosidase, Domain 2"/>
    <property type="match status" value="1"/>
</dbReference>
<name>A0A7L7KTJ3_9MOLU</name>
<dbReference type="Pfam" id="PF02903">
    <property type="entry name" value="Alpha-amylase_N"/>
    <property type="match status" value="1"/>
</dbReference>
<reference evidence="4 5" key="1">
    <citation type="submission" date="2020-02" db="EMBL/GenBank/DDBJ databases">
        <authorList>
            <person name="Zheng R.K."/>
            <person name="Sun C.M."/>
        </authorList>
    </citation>
    <scope>NUCLEOTIDE SEQUENCE [LARGE SCALE GENOMIC DNA]</scope>
    <source>
        <strain evidence="5">zrk13</strain>
    </source>
</reference>
<dbReference type="GO" id="GO:0004553">
    <property type="term" value="F:hydrolase activity, hydrolyzing O-glycosyl compounds"/>
    <property type="evidence" value="ECO:0007669"/>
    <property type="project" value="InterPro"/>
</dbReference>
<dbReference type="InterPro" id="IPR006047">
    <property type="entry name" value="GH13_cat_dom"/>
</dbReference>
<dbReference type="Pfam" id="PF00128">
    <property type="entry name" value="Alpha-amylase"/>
    <property type="match status" value="1"/>
</dbReference>
<dbReference type="InterPro" id="IPR014756">
    <property type="entry name" value="Ig_E-set"/>
</dbReference>
<protein>
    <submittedName>
        <fullName evidence="4">Alpha-glycosidase</fullName>
    </submittedName>
</protein>
<accession>A0A7L7KTJ3</accession>
<evidence type="ECO:0000313" key="4">
    <source>
        <dbReference type="EMBL" id="QMS86037.1"/>
    </source>
</evidence>
<proteinExistence type="predicted"/>
<dbReference type="SUPFAM" id="SSF81296">
    <property type="entry name" value="E set domains"/>
    <property type="match status" value="1"/>
</dbReference>
<dbReference type="Gene3D" id="3.20.20.80">
    <property type="entry name" value="Glycosidases"/>
    <property type="match status" value="1"/>
</dbReference>